<organism evidence="5 6">
    <name type="scientific">Cyberlindnera fabianii</name>
    <name type="common">Yeast</name>
    <name type="synonym">Hansenula fabianii</name>
    <dbReference type="NCBI Taxonomy" id="36022"/>
    <lineage>
        <taxon>Eukaryota</taxon>
        <taxon>Fungi</taxon>
        <taxon>Dikarya</taxon>
        <taxon>Ascomycota</taxon>
        <taxon>Saccharomycotina</taxon>
        <taxon>Saccharomycetes</taxon>
        <taxon>Phaffomycetales</taxon>
        <taxon>Phaffomycetaceae</taxon>
        <taxon>Cyberlindnera</taxon>
    </lineage>
</organism>
<feature type="domain" description="Small-subunit processome Utp12" evidence="4">
    <location>
        <begin position="435"/>
        <end position="530"/>
    </location>
</feature>
<name>A0A1V2L3R1_CYBFA</name>
<dbReference type="Gene3D" id="2.130.10.10">
    <property type="entry name" value="YVTN repeat-like/Quinoprotein amine dehydrogenase"/>
    <property type="match status" value="1"/>
</dbReference>
<dbReference type="PANTHER" id="PTHR44267">
    <property type="entry name" value="WD REPEAT-CONTAINING PROTEIN 43"/>
    <property type="match status" value="1"/>
</dbReference>
<evidence type="ECO:0000259" key="4">
    <source>
        <dbReference type="Pfam" id="PF04003"/>
    </source>
</evidence>
<accession>A0A1V2L3R1</accession>
<reference evidence="6" key="1">
    <citation type="journal article" date="2017" name="Genome Announc.">
        <title>Genome sequences of Cyberlindnera fabianii 65, Pichia kudriavzevii 129, and Saccharomyces cerevisiae 131 isolated from fermented masau fruits in Zimbabwe.</title>
        <authorList>
            <person name="van Rijswijck I.M.H."/>
            <person name="Derks M.F.L."/>
            <person name="Abee T."/>
            <person name="de Ridder D."/>
            <person name="Smid E.J."/>
        </authorList>
    </citation>
    <scope>NUCLEOTIDE SEQUENCE [LARGE SCALE GENOMIC DNA]</scope>
    <source>
        <strain evidence="6">65</strain>
    </source>
</reference>
<evidence type="ECO:0000256" key="3">
    <source>
        <dbReference type="ARBA" id="ARBA00038335"/>
    </source>
</evidence>
<dbReference type="VEuPathDB" id="FungiDB:BON22_3787"/>
<dbReference type="InterPro" id="IPR036322">
    <property type="entry name" value="WD40_repeat_dom_sf"/>
</dbReference>
<dbReference type="OMA" id="CEHAVNP"/>
<dbReference type="Pfam" id="PF04003">
    <property type="entry name" value="Utp12"/>
    <property type="match status" value="1"/>
</dbReference>
<dbReference type="Proteomes" id="UP000189513">
    <property type="component" value="Unassembled WGS sequence"/>
</dbReference>
<dbReference type="GO" id="GO:0000462">
    <property type="term" value="P:maturation of SSU-rRNA from tricistronic rRNA transcript (SSU-rRNA, 5.8S rRNA, LSU-rRNA)"/>
    <property type="evidence" value="ECO:0007669"/>
    <property type="project" value="TreeGrafter"/>
</dbReference>
<proteinExistence type="inferred from homology"/>
<dbReference type="SUPFAM" id="SSF50978">
    <property type="entry name" value="WD40 repeat-like"/>
    <property type="match status" value="1"/>
</dbReference>
<keyword evidence="6" id="KW-1185">Reference proteome</keyword>
<comment type="subcellular location">
    <subcellularLocation>
        <location evidence="1">Nucleus</location>
    </subcellularLocation>
</comment>
<dbReference type="AlphaFoldDB" id="A0A1V2L3R1"/>
<comment type="caution">
    <text evidence="5">The sequence shown here is derived from an EMBL/GenBank/DDBJ whole genome shotgun (WGS) entry which is preliminary data.</text>
</comment>
<dbReference type="GO" id="GO:0032040">
    <property type="term" value="C:small-subunit processome"/>
    <property type="evidence" value="ECO:0007669"/>
    <property type="project" value="UniProtKB-ARBA"/>
</dbReference>
<sequence>MSLLATSNFDPSGQYYASAITALDTHKIRVQSTTSTSVLANAFSLDKGSKLTCLSWGASPSTTATKSSKKRRLSNFNIENQLIAVGLNKGSILLYAPLANEVIAKLDNPNASSITDFHFSTLTNSGWSTDVSNNVIEWDLILHKPKTQFKFTENVTSIRTIEYEGKPHLLLASHSISIVDISTKEIVKTFPGHISPIHTVLYINSTTFLTAAQGDRFINIYSLTDSSHVLVTQSNVLSVAVDNETVTALTEDGVVELFQDVLAKVVSKRKGNQSKKANSTILLQRPDATQVKIEDSSISKGLVTITWLESGSVPYFERVKIEEITSEKFIVTKDKPAITAKDHSLFGQDVAAAKRYNESNTMITSGDNLRFLDNTEDVIDEEDVEDGPSFGERFEALKVEQNAVTATTAAAPKKKTGKATTGSLAVVLTQALRSNDHSLLETVLANRDEKVTKATVERLDTSLAVTLLERLAERIARQTNRQGSLNVWVKWVMVVHGGYLINVPNLSKSLASLHSTLARRATTLPRLLDDEEINGKLEESEEEDDQAELKARIEKLKAKQQKRKGRK</sequence>
<dbReference type="InterPro" id="IPR052414">
    <property type="entry name" value="U3_snoRNA-assoc_WDR"/>
</dbReference>
<dbReference type="STRING" id="36022.A0A1V2L3R1"/>
<dbReference type="EMBL" id="MPUK01000007">
    <property type="protein sequence ID" value="ONH66493.1"/>
    <property type="molecule type" value="Genomic_DNA"/>
</dbReference>
<keyword evidence="2" id="KW-0539">Nucleus</keyword>
<evidence type="ECO:0000313" key="5">
    <source>
        <dbReference type="EMBL" id="ONH66493.1"/>
    </source>
</evidence>
<evidence type="ECO:0000313" key="6">
    <source>
        <dbReference type="Proteomes" id="UP000189513"/>
    </source>
</evidence>
<evidence type="ECO:0000256" key="1">
    <source>
        <dbReference type="ARBA" id="ARBA00004123"/>
    </source>
</evidence>
<dbReference type="InterPro" id="IPR015943">
    <property type="entry name" value="WD40/YVTN_repeat-like_dom_sf"/>
</dbReference>
<dbReference type="InterPro" id="IPR007148">
    <property type="entry name" value="SSU_processome_Utp12"/>
</dbReference>
<protein>
    <submittedName>
        <fullName evidence="5">U3 small nucleolar RNA-associated protein 5</fullName>
    </submittedName>
</protein>
<gene>
    <name evidence="5" type="ORF">BON22_3787</name>
</gene>
<dbReference type="PANTHER" id="PTHR44267:SF1">
    <property type="entry name" value="WD REPEAT-CONTAINING PROTEIN 43"/>
    <property type="match status" value="1"/>
</dbReference>
<comment type="similarity">
    <text evidence="3">Belongs to the UTP5 family.</text>
</comment>
<evidence type="ECO:0000256" key="2">
    <source>
        <dbReference type="ARBA" id="ARBA00023242"/>
    </source>
</evidence>